<evidence type="ECO:0000256" key="8">
    <source>
        <dbReference type="ARBA" id="ARBA00023295"/>
    </source>
</evidence>
<dbReference type="GO" id="GO:0016020">
    <property type="term" value="C:membrane"/>
    <property type="evidence" value="ECO:0007669"/>
    <property type="project" value="InterPro"/>
</dbReference>
<dbReference type="GO" id="GO:0030245">
    <property type="term" value="P:cellulose catabolic process"/>
    <property type="evidence" value="ECO:0007669"/>
    <property type="project" value="UniProtKB-KW"/>
</dbReference>
<dbReference type="InterPro" id="IPR003644">
    <property type="entry name" value="Calx_beta"/>
</dbReference>
<keyword evidence="6 11" id="KW-0136">Cellulose degradation</keyword>
<proteinExistence type="inferred from homology"/>
<evidence type="ECO:0000256" key="9">
    <source>
        <dbReference type="ARBA" id="ARBA00023326"/>
    </source>
</evidence>
<keyword evidence="9 10" id="KW-0624">Polysaccharide degradation</keyword>
<dbReference type="AlphaFoldDB" id="A0A934RIF1"/>
<dbReference type="Proteomes" id="UP000658278">
    <property type="component" value="Unassembled WGS sequence"/>
</dbReference>
<keyword evidence="4 10" id="KW-0378">Hydrolase</keyword>
<dbReference type="Gene3D" id="2.60.120.200">
    <property type="match status" value="1"/>
</dbReference>
<dbReference type="Gene3D" id="2.60.40.290">
    <property type="match status" value="1"/>
</dbReference>
<reference evidence="13" key="1">
    <citation type="submission" date="2021-01" db="EMBL/GenBank/DDBJ databases">
        <title>Modified the classification status of verrucomicrobia.</title>
        <authorList>
            <person name="Feng X."/>
        </authorList>
    </citation>
    <scope>NUCLEOTIDE SEQUENCE</scope>
    <source>
        <strain evidence="13">KCTC 22201</strain>
    </source>
</reference>
<feature type="domain" description="CBM2" evidence="12">
    <location>
        <begin position="15"/>
        <end position="124"/>
    </location>
</feature>
<evidence type="ECO:0000256" key="4">
    <source>
        <dbReference type="ARBA" id="ARBA00022801"/>
    </source>
</evidence>
<dbReference type="SUPFAM" id="SSF48208">
    <property type="entry name" value="Six-hairpin glycosidases"/>
    <property type="match status" value="1"/>
</dbReference>
<dbReference type="InterPro" id="IPR012341">
    <property type="entry name" value="6hp_glycosidase-like_sf"/>
</dbReference>
<dbReference type="Pfam" id="PF03160">
    <property type="entry name" value="Calx-beta"/>
    <property type="match status" value="1"/>
</dbReference>
<feature type="chain" id="PRO_5038167854" description="Endoglucanase" evidence="11">
    <location>
        <begin position="22"/>
        <end position="1084"/>
    </location>
</feature>
<dbReference type="InterPro" id="IPR008928">
    <property type="entry name" value="6-hairpin_glycosidase_sf"/>
</dbReference>
<evidence type="ECO:0000256" key="11">
    <source>
        <dbReference type="RuleBase" id="RU361166"/>
    </source>
</evidence>
<evidence type="ECO:0000256" key="10">
    <source>
        <dbReference type="PROSITE-ProRule" id="PRU10060"/>
    </source>
</evidence>
<feature type="active site" evidence="10">
    <location>
        <position position="676"/>
    </location>
</feature>
<evidence type="ECO:0000256" key="2">
    <source>
        <dbReference type="ARBA" id="ARBA00022729"/>
    </source>
</evidence>
<feature type="signal peptide" evidence="11">
    <location>
        <begin position="1"/>
        <end position="21"/>
    </location>
</feature>
<dbReference type="SMART" id="SM00637">
    <property type="entry name" value="CBD_II"/>
    <property type="match status" value="1"/>
</dbReference>
<dbReference type="RefSeq" id="WP_200283071.1">
    <property type="nucleotide sequence ID" value="NZ_JAENII010000019.1"/>
</dbReference>
<sequence length="1084" mass="118921">MNQCIAISLLGFPLLGSPLVAQTVSVTLDESYGDSYKATATVTNDTTETFDSWLAHLQLQGTIRSLWRGFIQDEESTAASFQYGISNESYNGRLQPGESTTFGFIVDADDGASLPLTGTVSPGWTPTDDPQLQVADITVVEGDGDGTMAVFTISLFPPVDDATVSVSYATQAGTATAASDFIDSSGSVDFAPGITSRTVSIEVVGDDLEEGEEFFTLDLADAIQATISRATGRATIVDDDGDTNLPGKPQTGAFNYAEALQKSMWFYDAQRSGTLPEDFRIPWRGSSATGDGSDVGLDLSGGFYDAGDHVKFGLPLAFSMTMLAWGSVEFPQAYVETGQDDELRSTLRWASDYLMRCHVRHEDGTTVAFYGQVGDGNVDHAVWAPAETMTMARPSFKIDADNPGSDLAAETAASLAASSIVLAAEDPAYAATLLDHAVALYQFADAHRGKYSDSIPNAAAFYNSWSGYQDELVWGAIWLFRATNDPAWLQKAQTEYANLPGDGNGAKSFNWGLSWDDKAYGCYVLMACLDGSANYVADVERWLDFWGDGFNGQRINYTPGGLAHLDQWGSLRYAANTAFCALVYADHVGEDGDGYATFARNQINYALGSNPQNRSYVCGFGNNPPVNPHHRNSHGSTTGSISQPTQNEHILYGALVGGPDANDGYTDDRTNFTTNEVALDFNAGFTGALAGLYQEFGGYALTDFGSTDLLYVTVDDFPSGPHTDSTWKDLWPGTKWANGPDEGRLSVDDQISFDGKGKSIRCLYPQGGKQSGNSGAQWFADLNGEYEDLYMSYWVRFDEDFDFVLGGKLPGLGGAVSFEDRTHEWSGRLMWREDGKAEFYVHVPSENNYDPGDRFWWNTEGFQATFIPGRWHHIELRMKMNTPGEFDGLMEGWFDGVKAASYPNFYFRDAPTQNASIAWVFFSTFFGGSSSSIWEARKDEHAWFDEFTVSRTRIGYPGMPLDVDSDKLPNVWEAQFFENETAASAITDDDGDSFSNYDEYIAGTDPLDAADRFRIEWEAATTGTSPTLRTDGHSGRRYILERSRNLTQWTTDSATEILTDDQAVEFQPTRENVTDFFRIRVELP</sequence>
<accession>A0A934RIF1</accession>
<keyword evidence="8 10" id="KW-0326">Glycosidase</keyword>
<evidence type="ECO:0000256" key="5">
    <source>
        <dbReference type="ARBA" id="ARBA00022837"/>
    </source>
</evidence>
<feature type="active site" evidence="10">
    <location>
        <position position="667"/>
    </location>
</feature>
<dbReference type="InterPro" id="IPR012291">
    <property type="entry name" value="CBM2_carb-bd_dom_sf"/>
</dbReference>
<dbReference type="Pfam" id="PF21294">
    <property type="entry name" value="Polysacc_lyase_14"/>
    <property type="match status" value="1"/>
</dbReference>
<dbReference type="GO" id="GO:0030247">
    <property type="term" value="F:polysaccharide binding"/>
    <property type="evidence" value="ECO:0007669"/>
    <property type="project" value="UniProtKB-UniRule"/>
</dbReference>
<dbReference type="Pfam" id="PF00759">
    <property type="entry name" value="Glyco_hydro_9"/>
    <property type="match status" value="1"/>
</dbReference>
<dbReference type="InterPro" id="IPR001701">
    <property type="entry name" value="Glyco_hydro_9"/>
</dbReference>
<dbReference type="SUPFAM" id="SSF49384">
    <property type="entry name" value="Carbohydrate-binding domain"/>
    <property type="match status" value="1"/>
</dbReference>
<dbReference type="Pfam" id="PF00553">
    <property type="entry name" value="CBM_2"/>
    <property type="match status" value="1"/>
</dbReference>
<dbReference type="PROSITE" id="PS51173">
    <property type="entry name" value="CBM2"/>
    <property type="match status" value="1"/>
</dbReference>
<evidence type="ECO:0000256" key="1">
    <source>
        <dbReference type="ARBA" id="ARBA00000966"/>
    </source>
</evidence>
<dbReference type="InterPro" id="IPR001919">
    <property type="entry name" value="CBD2"/>
</dbReference>
<evidence type="ECO:0000256" key="6">
    <source>
        <dbReference type="ARBA" id="ARBA00023001"/>
    </source>
</evidence>
<dbReference type="SMART" id="SM00237">
    <property type="entry name" value="Calx_beta"/>
    <property type="match status" value="1"/>
</dbReference>
<dbReference type="InterPro" id="IPR038081">
    <property type="entry name" value="CalX-like_sf"/>
</dbReference>
<keyword evidence="2 11" id="KW-0732">Signal</keyword>
<evidence type="ECO:0000256" key="7">
    <source>
        <dbReference type="ARBA" id="ARBA00023277"/>
    </source>
</evidence>
<dbReference type="FunFam" id="1.50.10.10:FF:000020">
    <property type="entry name" value="Endoglucanase"/>
    <property type="match status" value="1"/>
</dbReference>
<keyword evidence="3" id="KW-0677">Repeat</keyword>
<evidence type="ECO:0000256" key="3">
    <source>
        <dbReference type="ARBA" id="ARBA00022737"/>
    </source>
</evidence>
<dbReference type="InterPro" id="IPR048958">
    <property type="entry name" value="Polysacc_lyase_14"/>
</dbReference>
<dbReference type="PANTHER" id="PTHR22298">
    <property type="entry name" value="ENDO-1,4-BETA-GLUCANASE"/>
    <property type="match status" value="1"/>
</dbReference>
<dbReference type="EC" id="3.2.1.4" evidence="11"/>
<comment type="caution">
    <text evidence="13">The sequence shown here is derived from an EMBL/GenBank/DDBJ whole genome shotgun (WGS) entry which is preliminary data.</text>
</comment>
<dbReference type="SUPFAM" id="SSF141072">
    <property type="entry name" value="CalX-like"/>
    <property type="match status" value="1"/>
</dbReference>
<dbReference type="Gene3D" id="2.60.40.2030">
    <property type="match status" value="1"/>
</dbReference>
<comment type="similarity">
    <text evidence="10 11">Belongs to the glycosyl hydrolase 9 (cellulase E) family.</text>
</comment>
<keyword evidence="5" id="KW-0106">Calcium</keyword>
<dbReference type="GO" id="GO:0008810">
    <property type="term" value="F:cellulase activity"/>
    <property type="evidence" value="ECO:0007669"/>
    <property type="project" value="UniProtKB-EC"/>
</dbReference>
<keyword evidence="7 10" id="KW-0119">Carbohydrate metabolism</keyword>
<dbReference type="GO" id="GO:0007154">
    <property type="term" value="P:cell communication"/>
    <property type="evidence" value="ECO:0007669"/>
    <property type="project" value="InterPro"/>
</dbReference>
<gene>
    <name evidence="13" type="ORF">JIN81_17605</name>
</gene>
<dbReference type="Gene3D" id="1.50.10.10">
    <property type="match status" value="1"/>
</dbReference>
<comment type="catalytic activity">
    <reaction evidence="1 11">
        <text>Endohydrolysis of (1-&gt;4)-beta-D-glucosidic linkages in cellulose, lichenin and cereal beta-D-glucans.</text>
        <dbReference type="EC" id="3.2.1.4"/>
    </reaction>
</comment>
<dbReference type="PROSITE" id="PS00698">
    <property type="entry name" value="GH9_3"/>
    <property type="match status" value="1"/>
</dbReference>
<dbReference type="EMBL" id="JAENII010000019">
    <property type="protein sequence ID" value="MBK1828855.1"/>
    <property type="molecule type" value="Genomic_DNA"/>
</dbReference>
<name>A0A934RIF1_9BACT</name>
<evidence type="ECO:0000313" key="14">
    <source>
        <dbReference type="Proteomes" id="UP000658278"/>
    </source>
</evidence>
<protein>
    <recommendedName>
        <fullName evidence="11">Endoglucanase</fullName>
        <ecNumber evidence="11">3.2.1.4</ecNumber>
    </recommendedName>
</protein>
<organism evidence="13 14">
    <name type="scientific">Haloferula rosea</name>
    <dbReference type="NCBI Taxonomy" id="490093"/>
    <lineage>
        <taxon>Bacteria</taxon>
        <taxon>Pseudomonadati</taxon>
        <taxon>Verrucomicrobiota</taxon>
        <taxon>Verrucomicrobiia</taxon>
        <taxon>Verrucomicrobiales</taxon>
        <taxon>Verrucomicrobiaceae</taxon>
        <taxon>Haloferula</taxon>
    </lineage>
</organism>
<dbReference type="InterPro" id="IPR008965">
    <property type="entry name" value="CBM2/CBM3_carb-bd_dom_sf"/>
</dbReference>
<evidence type="ECO:0000313" key="13">
    <source>
        <dbReference type="EMBL" id="MBK1828855.1"/>
    </source>
</evidence>
<evidence type="ECO:0000259" key="12">
    <source>
        <dbReference type="PROSITE" id="PS51173"/>
    </source>
</evidence>
<keyword evidence="14" id="KW-1185">Reference proteome</keyword>
<dbReference type="InterPro" id="IPR033126">
    <property type="entry name" value="Glyco_hydro_9_Asp/Glu_AS"/>
</dbReference>